<feature type="transmembrane region" description="Helical" evidence="1">
    <location>
        <begin position="188"/>
        <end position="206"/>
    </location>
</feature>
<dbReference type="Gene3D" id="2.60.40.2560">
    <property type="match status" value="1"/>
</dbReference>
<reference evidence="2 3" key="1">
    <citation type="submission" date="2017-09" db="EMBL/GenBank/DDBJ databases">
        <title>Whole genomes of Flavobacteriaceae.</title>
        <authorList>
            <person name="Stine C."/>
            <person name="Li C."/>
            <person name="Tadesse D."/>
        </authorList>
    </citation>
    <scope>NUCLEOTIDE SEQUENCE [LARGE SCALE GENOMIC DNA]</scope>
    <source>
        <strain evidence="2 3">ATCC 35036</strain>
    </source>
</reference>
<accession>A0A2H3KNE0</accession>
<comment type="caution">
    <text evidence="2">The sequence shown here is derived from an EMBL/GenBank/DDBJ whole genome shotgun (WGS) entry which is preliminary data.</text>
</comment>
<name>A0A2H3KNE0_9FLAO</name>
<protein>
    <submittedName>
        <fullName evidence="2">Uncharacterized protein</fullName>
    </submittedName>
</protein>
<dbReference type="Proteomes" id="UP000220828">
    <property type="component" value="Unassembled WGS sequence"/>
</dbReference>
<dbReference type="AlphaFoldDB" id="A0A2H3KNE0"/>
<dbReference type="EMBL" id="PCMW01000101">
    <property type="protein sequence ID" value="PDS22363.1"/>
    <property type="molecule type" value="Genomic_DNA"/>
</dbReference>
<keyword evidence="1" id="KW-0472">Membrane</keyword>
<evidence type="ECO:0000256" key="1">
    <source>
        <dbReference type="SAM" id="Phobius"/>
    </source>
</evidence>
<keyword evidence="1" id="KW-1133">Transmembrane helix</keyword>
<proteinExistence type="predicted"/>
<dbReference type="OrthoDB" id="1360193at2"/>
<dbReference type="RefSeq" id="WP_097554803.1">
    <property type="nucleotide sequence ID" value="NZ_PCMW01000101.1"/>
</dbReference>
<evidence type="ECO:0000313" key="2">
    <source>
        <dbReference type="EMBL" id="PDS22363.1"/>
    </source>
</evidence>
<organism evidence="2 3">
    <name type="scientific">Flavobacterium branchiophilum</name>
    <dbReference type="NCBI Taxonomy" id="55197"/>
    <lineage>
        <taxon>Bacteria</taxon>
        <taxon>Pseudomonadati</taxon>
        <taxon>Bacteroidota</taxon>
        <taxon>Flavobacteriia</taxon>
        <taxon>Flavobacteriales</taxon>
        <taxon>Flavobacteriaceae</taxon>
        <taxon>Flavobacterium</taxon>
    </lineage>
</organism>
<keyword evidence="1" id="KW-0812">Transmembrane</keyword>
<evidence type="ECO:0000313" key="3">
    <source>
        <dbReference type="Proteomes" id="UP000220828"/>
    </source>
</evidence>
<sequence>MQAIIRTIQNAFLNELQADKYFTEKGISDSFWEDLTNDLIGFQEDAKPIYTKIYSLNLENSEAIISKVPDFYALLIDEVAEKYVLDSTFQGAMYFIETKKPLFLKQVAYFKTLQHVITKVERNNLKLDLENGAEHLNFSVSEEEVEQVIKAQERQALKKKFAQWDKELEPTTPEIEPKKQTKVISLSWLKYAVAACLVLGLGFWLFETNTPVPETDNNTIVTTKPKDTTSKSPLENTNIPEEVIVYETKSIHSKLQHPSELGYTATDEVATIKIIYKDASKQINKLTQQLKIKQDKSIENQLNILKQQQGKYEFNGKIVMVYTNDFKMKIAVLTLDGKEFYVKKNENYFRIYFTKLPTDFAPVNDENSLDQLEKISFENE</sequence>
<gene>
    <name evidence="2" type="ORF">B0A77_13685</name>
</gene>